<feature type="region of interest" description="Disordered" evidence="1">
    <location>
        <begin position="194"/>
        <end position="218"/>
    </location>
</feature>
<dbReference type="Proteomes" id="UP000256690">
    <property type="component" value="Unassembled WGS sequence"/>
</dbReference>
<evidence type="ECO:0000313" key="3">
    <source>
        <dbReference type="Proteomes" id="UP000256690"/>
    </source>
</evidence>
<dbReference type="RefSeq" id="XP_026599071.1">
    <property type="nucleotide sequence ID" value="XM_026752009.1"/>
</dbReference>
<evidence type="ECO:0000256" key="1">
    <source>
        <dbReference type="SAM" id="MobiDB-lite"/>
    </source>
</evidence>
<protein>
    <submittedName>
        <fullName evidence="2">Uncharacterized protein</fullName>
    </submittedName>
</protein>
<accession>A0A3D8QM59</accession>
<organism evidence="2 3">
    <name type="scientific">Aspergillus mulundensis</name>
    <dbReference type="NCBI Taxonomy" id="1810919"/>
    <lineage>
        <taxon>Eukaryota</taxon>
        <taxon>Fungi</taxon>
        <taxon>Dikarya</taxon>
        <taxon>Ascomycota</taxon>
        <taxon>Pezizomycotina</taxon>
        <taxon>Eurotiomycetes</taxon>
        <taxon>Eurotiomycetidae</taxon>
        <taxon>Eurotiales</taxon>
        <taxon>Aspergillaceae</taxon>
        <taxon>Aspergillus</taxon>
        <taxon>Aspergillus subgen. Nidulantes</taxon>
    </lineage>
</organism>
<dbReference type="GeneID" id="38120363"/>
<sequence>MKTFLNSFKSEQVAEQPAETPLTIEECKTKWQEAINDELRSREKRQRNDGVHIHHYNWQGDPVFEPSNTEPEVSLFVIDLDKSNRAVAMRDMERITSITKNAMRYIDPVITLLPGSEIPVGQETSTTHKAKGWAAKFYTIHGSWKYDETERKTAYLDRGDVDQYRTRPSVRIENGFLLRLLERDESMRKAIGVPKCRDRKNGNRRQRRAPVKRPSPLRQCIKASDL</sequence>
<keyword evidence="3" id="KW-1185">Reference proteome</keyword>
<reference evidence="2 3" key="1">
    <citation type="journal article" date="2018" name="IMA Fungus">
        <title>IMA Genome-F 9: Draft genome sequence of Annulohypoxylon stygium, Aspergillus mulundensis, Berkeleyomyces basicola (syn. Thielaviopsis basicola), Ceratocystis smalleyi, two Cercospora beticola strains, Coleophoma cylindrospora, Fusarium fracticaudum, Phialophora cf. hyalina, and Morchella septimelata.</title>
        <authorList>
            <person name="Wingfield B.D."/>
            <person name="Bills G.F."/>
            <person name="Dong Y."/>
            <person name="Huang W."/>
            <person name="Nel W.J."/>
            <person name="Swalarsk-Parry B.S."/>
            <person name="Vaghefi N."/>
            <person name="Wilken P.M."/>
            <person name="An Z."/>
            <person name="de Beer Z.W."/>
            <person name="De Vos L."/>
            <person name="Chen L."/>
            <person name="Duong T.A."/>
            <person name="Gao Y."/>
            <person name="Hammerbacher A."/>
            <person name="Kikkert J.R."/>
            <person name="Li Y."/>
            <person name="Li H."/>
            <person name="Li K."/>
            <person name="Li Q."/>
            <person name="Liu X."/>
            <person name="Ma X."/>
            <person name="Naidoo K."/>
            <person name="Pethybridge S.J."/>
            <person name="Sun J."/>
            <person name="Steenkamp E.T."/>
            <person name="van der Nest M.A."/>
            <person name="van Wyk S."/>
            <person name="Wingfield M.J."/>
            <person name="Xiong C."/>
            <person name="Yue Q."/>
            <person name="Zhang X."/>
        </authorList>
    </citation>
    <scope>NUCLEOTIDE SEQUENCE [LARGE SCALE GENOMIC DNA]</scope>
    <source>
        <strain evidence="2 3">DSM 5745</strain>
    </source>
</reference>
<dbReference type="OrthoDB" id="5421702at2759"/>
<proteinExistence type="predicted"/>
<comment type="caution">
    <text evidence="2">The sequence shown here is derived from an EMBL/GenBank/DDBJ whole genome shotgun (WGS) entry which is preliminary data.</text>
</comment>
<evidence type="ECO:0000313" key="2">
    <source>
        <dbReference type="EMBL" id="RDW62882.1"/>
    </source>
</evidence>
<name>A0A3D8QM59_9EURO</name>
<dbReference type="AlphaFoldDB" id="A0A3D8QM59"/>
<dbReference type="EMBL" id="PVWQ01000015">
    <property type="protein sequence ID" value="RDW62882.1"/>
    <property type="molecule type" value="Genomic_DNA"/>
</dbReference>
<gene>
    <name evidence="2" type="ORF">DSM5745_09993</name>
</gene>
<feature type="compositionally biased region" description="Basic residues" evidence="1">
    <location>
        <begin position="202"/>
        <end position="211"/>
    </location>
</feature>